<dbReference type="RefSeq" id="WP_211785260.1">
    <property type="nucleotide sequence ID" value="NZ_CP047290.1"/>
</dbReference>
<keyword evidence="3" id="KW-0804">Transcription</keyword>
<dbReference type="SUPFAM" id="SSF46785">
    <property type="entry name" value="Winged helix' DNA-binding domain"/>
    <property type="match status" value="1"/>
</dbReference>
<dbReference type="Proteomes" id="UP000679284">
    <property type="component" value="Plasmid unnamed1"/>
</dbReference>
<dbReference type="GO" id="GO:0003700">
    <property type="term" value="F:DNA-binding transcription factor activity"/>
    <property type="evidence" value="ECO:0007669"/>
    <property type="project" value="TreeGrafter"/>
</dbReference>
<reference evidence="6" key="1">
    <citation type="submission" date="2020-01" db="EMBL/GenBank/DDBJ databases">
        <authorList>
            <person name="Yang Y."/>
            <person name="Kwon Y.M."/>
        </authorList>
    </citation>
    <scope>NUCLEOTIDE SEQUENCE</scope>
    <source>
        <strain evidence="6">PG104</strain>
        <plasmid evidence="6">unnamed1</plasmid>
    </source>
</reference>
<evidence type="ECO:0000256" key="1">
    <source>
        <dbReference type="ARBA" id="ARBA00023015"/>
    </source>
</evidence>
<dbReference type="Pfam" id="PF01614">
    <property type="entry name" value="IclR_C"/>
    <property type="match status" value="1"/>
</dbReference>
<name>A0A8J8MVD1_9RHOB</name>
<dbReference type="InterPro" id="IPR014757">
    <property type="entry name" value="Tscrpt_reg_IclR_C"/>
</dbReference>
<dbReference type="Gene3D" id="1.10.10.10">
    <property type="entry name" value="Winged helix-like DNA-binding domain superfamily/Winged helix DNA-binding domain"/>
    <property type="match status" value="1"/>
</dbReference>
<dbReference type="InterPro" id="IPR036388">
    <property type="entry name" value="WH-like_DNA-bd_sf"/>
</dbReference>
<evidence type="ECO:0000256" key="3">
    <source>
        <dbReference type="ARBA" id="ARBA00023163"/>
    </source>
</evidence>
<feature type="domain" description="HTH iclR-type" evidence="4">
    <location>
        <begin position="1"/>
        <end position="52"/>
    </location>
</feature>
<dbReference type="InterPro" id="IPR029016">
    <property type="entry name" value="GAF-like_dom_sf"/>
</dbReference>
<dbReference type="PANTHER" id="PTHR30136">
    <property type="entry name" value="HELIX-TURN-HELIX TRANSCRIPTIONAL REGULATOR, ICLR FAMILY"/>
    <property type="match status" value="1"/>
</dbReference>
<dbReference type="Pfam" id="PF09339">
    <property type="entry name" value="HTH_IclR"/>
    <property type="match status" value="1"/>
</dbReference>
<keyword evidence="7" id="KW-1185">Reference proteome</keyword>
<organism evidence="6 7">
    <name type="scientific">Falsirhodobacter algicola</name>
    <dbReference type="NCBI Taxonomy" id="2692330"/>
    <lineage>
        <taxon>Bacteria</taxon>
        <taxon>Pseudomonadati</taxon>
        <taxon>Pseudomonadota</taxon>
        <taxon>Alphaproteobacteria</taxon>
        <taxon>Rhodobacterales</taxon>
        <taxon>Paracoccaceae</taxon>
        <taxon>Falsirhodobacter</taxon>
    </lineage>
</organism>
<evidence type="ECO:0000313" key="6">
    <source>
        <dbReference type="EMBL" id="QUS37116.1"/>
    </source>
</evidence>
<proteinExistence type="predicted"/>
<dbReference type="InterPro" id="IPR036390">
    <property type="entry name" value="WH_DNA-bd_sf"/>
</dbReference>
<keyword evidence="2" id="KW-0238">DNA-binding</keyword>
<dbReference type="EMBL" id="CP047290">
    <property type="protein sequence ID" value="QUS37116.1"/>
    <property type="molecule type" value="Genomic_DNA"/>
</dbReference>
<dbReference type="PROSITE" id="PS51078">
    <property type="entry name" value="ICLR_ED"/>
    <property type="match status" value="1"/>
</dbReference>
<dbReference type="Gene3D" id="3.30.450.40">
    <property type="match status" value="1"/>
</dbReference>
<keyword evidence="6" id="KW-0614">Plasmid</keyword>
<dbReference type="PROSITE" id="PS51077">
    <property type="entry name" value="HTH_ICLR"/>
    <property type="match status" value="1"/>
</dbReference>
<geneLocation type="plasmid" evidence="6 7">
    <name>unnamed1</name>
</geneLocation>
<accession>A0A8J8MVD1</accession>
<keyword evidence="1" id="KW-0805">Transcription regulation</keyword>
<dbReference type="InterPro" id="IPR050707">
    <property type="entry name" value="HTH_MetabolicPath_Reg"/>
</dbReference>
<evidence type="ECO:0000256" key="2">
    <source>
        <dbReference type="ARBA" id="ARBA00023125"/>
    </source>
</evidence>
<protein>
    <submittedName>
        <fullName evidence="6">Helix-turn-helix domain-containing protein</fullName>
    </submittedName>
</protein>
<dbReference type="AlphaFoldDB" id="A0A8J8MVD1"/>
<dbReference type="GO" id="GO:0045892">
    <property type="term" value="P:negative regulation of DNA-templated transcription"/>
    <property type="evidence" value="ECO:0007669"/>
    <property type="project" value="TreeGrafter"/>
</dbReference>
<evidence type="ECO:0000313" key="7">
    <source>
        <dbReference type="Proteomes" id="UP000679284"/>
    </source>
</evidence>
<dbReference type="PANTHER" id="PTHR30136:SF24">
    <property type="entry name" value="HTH-TYPE TRANSCRIPTIONAL REPRESSOR ALLR"/>
    <property type="match status" value="1"/>
</dbReference>
<evidence type="ECO:0000259" key="4">
    <source>
        <dbReference type="PROSITE" id="PS51077"/>
    </source>
</evidence>
<evidence type="ECO:0000259" key="5">
    <source>
        <dbReference type="PROSITE" id="PS51078"/>
    </source>
</evidence>
<dbReference type="InterPro" id="IPR005471">
    <property type="entry name" value="Tscrpt_reg_IclR_N"/>
</dbReference>
<dbReference type="GO" id="GO:0003677">
    <property type="term" value="F:DNA binding"/>
    <property type="evidence" value="ECO:0007669"/>
    <property type="project" value="UniProtKB-KW"/>
</dbReference>
<gene>
    <name evidence="6" type="ORF">GR316_12140</name>
</gene>
<dbReference type="SUPFAM" id="SSF55781">
    <property type="entry name" value="GAF domain-like"/>
    <property type="match status" value="1"/>
</dbReference>
<feature type="domain" description="IclR-ED" evidence="5">
    <location>
        <begin position="53"/>
        <end position="241"/>
    </location>
</feature>
<dbReference type="KEGG" id="fap:GR316_12140"/>
<sequence length="246" mass="26738">MDYLSVAYGSTSATDLSRAFDIPKSTLHGLLTAMEELELIRRDTMGRVSLGPRPLVWTRGFISKSNLVNAFHQHFDTAGRTANDPLSQFTITMTVLDGNDVVYIACSQANQPLGVTFQIGMRLPAPFTATGKAQLANLSEADLSTRFAEAFPEPLTQYSVRNWLQLRQQLDQIRARGYSVDDGEIREGMICLGATIRNHDGKVCAGLALSLTRTEAKAAKIEVLGKALTRTAGDISHLLGAPGRKG</sequence>